<feature type="transmembrane region" description="Helical" evidence="7">
    <location>
        <begin position="157"/>
        <end position="175"/>
    </location>
</feature>
<dbReference type="STRING" id="1121015.GCA_000420545_02265"/>
<feature type="transmembrane region" description="Helical" evidence="7">
    <location>
        <begin position="12"/>
        <end position="30"/>
    </location>
</feature>
<dbReference type="GO" id="GO:0017038">
    <property type="term" value="P:protein import"/>
    <property type="evidence" value="ECO:0007669"/>
    <property type="project" value="TreeGrafter"/>
</dbReference>
<organism evidence="9 10">
    <name type="scientific">Arenimonas oryziterrae DSM 21050 = YC6267</name>
    <dbReference type="NCBI Taxonomy" id="1121015"/>
    <lineage>
        <taxon>Bacteria</taxon>
        <taxon>Pseudomonadati</taxon>
        <taxon>Pseudomonadota</taxon>
        <taxon>Gammaproteobacteria</taxon>
        <taxon>Lysobacterales</taxon>
        <taxon>Lysobacteraceae</taxon>
        <taxon>Arenimonas</taxon>
    </lineage>
</organism>
<evidence type="ECO:0000256" key="5">
    <source>
        <dbReference type="ARBA" id="ARBA00023136"/>
    </source>
</evidence>
<keyword evidence="2" id="KW-1003">Cell membrane</keyword>
<evidence type="ECO:0000256" key="3">
    <source>
        <dbReference type="ARBA" id="ARBA00022692"/>
    </source>
</evidence>
<reference evidence="9 10" key="1">
    <citation type="submission" date="2013-09" db="EMBL/GenBank/DDBJ databases">
        <title>Genome sequencing of Arenimonas oryziterrae.</title>
        <authorList>
            <person name="Chen F."/>
            <person name="Wang G."/>
        </authorList>
    </citation>
    <scope>NUCLEOTIDE SEQUENCE [LARGE SCALE GENOMIC DNA]</scope>
    <source>
        <strain evidence="9 10">YC6267</strain>
    </source>
</reference>
<dbReference type="PANTHER" id="PTHR30625">
    <property type="entry name" value="PROTEIN TOLQ"/>
    <property type="match status" value="1"/>
</dbReference>
<dbReference type="Pfam" id="PF01618">
    <property type="entry name" value="MotA_ExbB"/>
    <property type="match status" value="1"/>
</dbReference>
<name>A0A091AUJ2_9GAMM</name>
<evidence type="ECO:0000256" key="2">
    <source>
        <dbReference type="ARBA" id="ARBA00022475"/>
    </source>
</evidence>
<dbReference type="EMBL" id="AVCI01000007">
    <property type="protein sequence ID" value="KFN42902.1"/>
    <property type="molecule type" value="Genomic_DNA"/>
</dbReference>
<protein>
    <recommendedName>
        <fullName evidence="8">MotA/TolQ/ExbB proton channel domain-containing protein</fullName>
    </recommendedName>
</protein>
<dbReference type="GO" id="GO:0005886">
    <property type="term" value="C:plasma membrane"/>
    <property type="evidence" value="ECO:0007669"/>
    <property type="project" value="UniProtKB-SubCell"/>
</dbReference>
<evidence type="ECO:0000256" key="1">
    <source>
        <dbReference type="ARBA" id="ARBA00004651"/>
    </source>
</evidence>
<feature type="transmembrane region" description="Helical" evidence="7">
    <location>
        <begin position="116"/>
        <end position="137"/>
    </location>
</feature>
<dbReference type="PANTHER" id="PTHR30625:SF11">
    <property type="entry name" value="MOTA_TOLQ_EXBB PROTON CHANNEL DOMAIN-CONTAINING PROTEIN"/>
    <property type="match status" value="1"/>
</dbReference>
<evidence type="ECO:0000313" key="10">
    <source>
        <dbReference type="Proteomes" id="UP000029385"/>
    </source>
</evidence>
<comment type="subcellular location">
    <subcellularLocation>
        <location evidence="1">Cell membrane</location>
        <topology evidence="1">Multi-pass membrane protein</topology>
    </subcellularLocation>
    <subcellularLocation>
        <location evidence="6">Membrane</location>
        <topology evidence="6">Multi-pass membrane protein</topology>
    </subcellularLocation>
</comment>
<proteinExistence type="inferred from homology"/>
<comment type="similarity">
    <text evidence="6">Belongs to the exbB/tolQ family.</text>
</comment>
<dbReference type="InterPro" id="IPR002898">
    <property type="entry name" value="MotA_ExbB_proton_chnl"/>
</dbReference>
<accession>A0A091AUJ2</accession>
<evidence type="ECO:0000259" key="8">
    <source>
        <dbReference type="Pfam" id="PF01618"/>
    </source>
</evidence>
<keyword evidence="6" id="KW-0813">Transport</keyword>
<keyword evidence="10" id="KW-1185">Reference proteome</keyword>
<keyword evidence="6" id="KW-0653">Protein transport</keyword>
<sequence length="219" mass="24076">MSGVLELIKAGGWVMLPILLLAVLAMAIVLERFWSLRRKEVLPPGLGEEVKEWARGHQLDPKHIEVLRRNSPLGELLAAALDMRYRPREMIKERVEDVGRHVVHDMERFMNTLGTIASVSPLLGLLGTVFGMIVMFLDILKTGVGDVNQLAGGIGQALVSTAAGLCVAIPAVMFYRYFRGRIAEYVVVMEKQAMSLLDAIDEGVIPSSKPTARSKRGEG</sequence>
<dbReference type="AlphaFoldDB" id="A0A091AUJ2"/>
<keyword evidence="5 7" id="KW-0472">Membrane</keyword>
<evidence type="ECO:0000256" key="6">
    <source>
        <dbReference type="RuleBase" id="RU004057"/>
    </source>
</evidence>
<dbReference type="InterPro" id="IPR050790">
    <property type="entry name" value="ExbB/TolQ_transport"/>
</dbReference>
<gene>
    <name evidence="9" type="ORF">N789_12295</name>
</gene>
<evidence type="ECO:0000313" key="9">
    <source>
        <dbReference type="EMBL" id="KFN42902.1"/>
    </source>
</evidence>
<dbReference type="eggNOG" id="COG0811">
    <property type="taxonomic scope" value="Bacteria"/>
</dbReference>
<keyword evidence="3 7" id="KW-0812">Transmembrane</keyword>
<evidence type="ECO:0000256" key="4">
    <source>
        <dbReference type="ARBA" id="ARBA00022989"/>
    </source>
</evidence>
<feature type="domain" description="MotA/TolQ/ExbB proton channel" evidence="8">
    <location>
        <begin position="70"/>
        <end position="190"/>
    </location>
</feature>
<dbReference type="PATRIC" id="fig|1121015.4.peg.1933"/>
<evidence type="ECO:0000256" key="7">
    <source>
        <dbReference type="SAM" id="Phobius"/>
    </source>
</evidence>
<comment type="caution">
    <text evidence="9">The sequence shown here is derived from an EMBL/GenBank/DDBJ whole genome shotgun (WGS) entry which is preliminary data.</text>
</comment>
<dbReference type="Proteomes" id="UP000029385">
    <property type="component" value="Unassembled WGS sequence"/>
</dbReference>
<keyword evidence="4 7" id="KW-1133">Transmembrane helix</keyword>